<gene>
    <name evidence="5" type="ORF">METZ01_LOCUS423231</name>
</gene>
<keyword evidence="3" id="KW-0862">Zinc</keyword>
<accession>A0A382XGU6</accession>
<feature type="non-terminal residue" evidence="5">
    <location>
        <position position="258"/>
    </location>
</feature>
<dbReference type="SUPFAM" id="SSF51726">
    <property type="entry name" value="UROD/MetE-like"/>
    <property type="match status" value="1"/>
</dbReference>
<keyword evidence="2" id="KW-0479">Metal-binding</keyword>
<dbReference type="InterPro" id="IPR002629">
    <property type="entry name" value="Met_Synth_C/arc"/>
</dbReference>
<dbReference type="InterPro" id="IPR038071">
    <property type="entry name" value="UROD/MetE-like_sf"/>
</dbReference>
<organism evidence="5">
    <name type="scientific">marine metagenome</name>
    <dbReference type="NCBI Taxonomy" id="408172"/>
    <lineage>
        <taxon>unclassified sequences</taxon>
        <taxon>metagenomes</taxon>
        <taxon>ecological metagenomes</taxon>
    </lineage>
</organism>
<feature type="non-terminal residue" evidence="5">
    <location>
        <position position="1"/>
    </location>
</feature>
<proteinExistence type="predicted"/>
<evidence type="ECO:0000259" key="4">
    <source>
        <dbReference type="Pfam" id="PF01717"/>
    </source>
</evidence>
<dbReference type="GO" id="GO:0008270">
    <property type="term" value="F:zinc ion binding"/>
    <property type="evidence" value="ECO:0007669"/>
    <property type="project" value="InterPro"/>
</dbReference>
<evidence type="ECO:0000313" key="5">
    <source>
        <dbReference type="EMBL" id="SVD70377.1"/>
    </source>
</evidence>
<reference evidence="5" key="1">
    <citation type="submission" date="2018-05" db="EMBL/GenBank/DDBJ databases">
        <authorList>
            <person name="Lanie J.A."/>
            <person name="Ng W.-L."/>
            <person name="Kazmierczak K.M."/>
            <person name="Andrzejewski T.M."/>
            <person name="Davidsen T.M."/>
            <person name="Wayne K.J."/>
            <person name="Tettelin H."/>
            <person name="Glass J.I."/>
            <person name="Rusch D."/>
            <person name="Podicherti R."/>
            <person name="Tsui H.-C.T."/>
            <person name="Winkler M.E."/>
        </authorList>
    </citation>
    <scope>NUCLEOTIDE SEQUENCE</scope>
</reference>
<dbReference type="Gene3D" id="3.20.20.210">
    <property type="match status" value="1"/>
</dbReference>
<dbReference type="EMBL" id="UINC01167716">
    <property type="protein sequence ID" value="SVD70377.1"/>
    <property type="molecule type" value="Genomic_DNA"/>
</dbReference>
<sequence>VNIPPKSDLEQSIVMAWKLLPTTVVGSYPQPDWLIDREGLKGRSPPRVRATELWRIESDNLREACDDATRLAIRDMERAGIDIISDGEMRRESYSTVFANSLEGIDSENPGIAISRRGEPDPVPRINGPIKRIAPILVRDAELLRSETRRQIKISIPGPFTMSQQAQDDYYGDDKGLAFAFADAVRAEVQDLFKAGVDIVQLDEPFLQARVDLARSFGIAAVNRALQGVSGTTALHLCLGYAALIKNKPSAYSFLSEL</sequence>
<feature type="domain" description="Cobalamin-independent methionine synthase MetE C-terminal/archaeal" evidence="4">
    <location>
        <begin position="20"/>
        <end position="214"/>
    </location>
</feature>
<protein>
    <recommendedName>
        <fullName evidence="4">Cobalamin-independent methionine synthase MetE C-terminal/archaeal domain-containing protein</fullName>
    </recommendedName>
</protein>
<evidence type="ECO:0000256" key="2">
    <source>
        <dbReference type="ARBA" id="ARBA00022723"/>
    </source>
</evidence>
<dbReference type="GO" id="GO:0009086">
    <property type="term" value="P:methionine biosynthetic process"/>
    <property type="evidence" value="ECO:0007669"/>
    <property type="project" value="InterPro"/>
</dbReference>
<comment type="cofactor">
    <cofactor evidence="1">
        <name>Zn(2+)</name>
        <dbReference type="ChEBI" id="CHEBI:29105"/>
    </cofactor>
</comment>
<evidence type="ECO:0000256" key="1">
    <source>
        <dbReference type="ARBA" id="ARBA00001947"/>
    </source>
</evidence>
<evidence type="ECO:0000256" key="3">
    <source>
        <dbReference type="ARBA" id="ARBA00022833"/>
    </source>
</evidence>
<dbReference type="PANTHER" id="PTHR30519">
    <property type="entry name" value="5-METHYLTETRAHYDROPTEROYLTRIGLUTAMATE--HOMOCYSTEINE METHYLTRANSFERASE"/>
    <property type="match status" value="1"/>
</dbReference>
<dbReference type="GO" id="GO:0003871">
    <property type="term" value="F:5-methyltetrahydropteroyltriglutamate-homocysteine S-methyltransferase activity"/>
    <property type="evidence" value="ECO:0007669"/>
    <property type="project" value="InterPro"/>
</dbReference>
<dbReference type="AlphaFoldDB" id="A0A382XGU6"/>
<dbReference type="Pfam" id="PF01717">
    <property type="entry name" value="Meth_synt_2"/>
    <property type="match status" value="1"/>
</dbReference>
<name>A0A382XGU6_9ZZZZ</name>